<evidence type="ECO:0000256" key="4">
    <source>
        <dbReference type="ARBA" id="ARBA00022583"/>
    </source>
</evidence>
<evidence type="ECO:0000256" key="5">
    <source>
        <dbReference type="ARBA" id="ARBA00038251"/>
    </source>
</evidence>
<evidence type="ECO:0000256" key="3">
    <source>
        <dbReference type="ARBA" id="ARBA00004463"/>
    </source>
</evidence>
<dbReference type="PANTHER" id="PTHR23083:SF464">
    <property type="entry name" value="TETRATRICOPEPTIDE REPEAT DOMAIN 7, ISOFORM A"/>
    <property type="match status" value="1"/>
</dbReference>
<proteinExistence type="inferred from homology"/>
<name>A0A0A8LDH1_9SACH</name>
<dbReference type="InterPro" id="IPR011990">
    <property type="entry name" value="TPR-like_helical_dom_sf"/>
</dbReference>
<dbReference type="GO" id="GO:0006897">
    <property type="term" value="P:endocytosis"/>
    <property type="evidence" value="ECO:0007669"/>
    <property type="project" value="UniProtKB-KW"/>
</dbReference>
<dbReference type="SUPFAM" id="SSF48452">
    <property type="entry name" value="TPR-like"/>
    <property type="match status" value="1"/>
</dbReference>
<gene>
    <name evidence="7" type="ORF">KLDO_g4567</name>
</gene>
<reference evidence="7 8" key="1">
    <citation type="submission" date="2014-03" db="EMBL/GenBank/DDBJ databases">
        <title>The genome of Kluyveromyces dobzhanskii.</title>
        <authorList>
            <person name="Nystedt B."/>
            <person name="Astrom S."/>
        </authorList>
    </citation>
    <scope>NUCLEOTIDE SEQUENCE [LARGE SCALE GENOMIC DNA]</scope>
    <source>
        <strain evidence="7 8">CBS 2104</strain>
    </source>
</reference>
<evidence type="ECO:0000256" key="6">
    <source>
        <dbReference type="ARBA" id="ARBA00039231"/>
    </source>
</evidence>
<comment type="function">
    <text evidence="1">Involved in endocytosis.</text>
</comment>
<evidence type="ECO:0000256" key="2">
    <source>
        <dbReference type="ARBA" id="ARBA00004413"/>
    </source>
</evidence>
<comment type="subcellular location">
    <subcellularLocation>
        <location evidence="2">Cell membrane</location>
        <topology evidence="2">Peripheral membrane protein</topology>
        <orientation evidence="2">Cytoplasmic side</orientation>
    </subcellularLocation>
    <subcellularLocation>
        <location evidence="3">Cytoplasmic granule</location>
    </subcellularLocation>
</comment>
<dbReference type="OrthoDB" id="29013at2759"/>
<organism evidence="7 8">
    <name type="scientific">Kluyveromyces dobzhanskii CBS 2104</name>
    <dbReference type="NCBI Taxonomy" id="1427455"/>
    <lineage>
        <taxon>Eukaryota</taxon>
        <taxon>Fungi</taxon>
        <taxon>Dikarya</taxon>
        <taxon>Ascomycota</taxon>
        <taxon>Saccharomycotina</taxon>
        <taxon>Saccharomycetes</taxon>
        <taxon>Saccharomycetales</taxon>
        <taxon>Saccharomycetaceae</taxon>
        <taxon>Kluyveromyces</taxon>
    </lineage>
</organism>
<comment type="caution">
    <text evidence="7">The sequence shown here is derived from an EMBL/GenBank/DDBJ whole genome shotgun (WGS) entry which is preliminary data.</text>
</comment>
<evidence type="ECO:0000313" key="8">
    <source>
        <dbReference type="Proteomes" id="UP000031516"/>
    </source>
</evidence>
<dbReference type="GO" id="GO:0005886">
    <property type="term" value="C:plasma membrane"/>
    <property type="evidence" value="ECO:0007669"/>
    <property type="project" value="UniProtKB-SubCell"/>
</dbReference>
<comment type="similarity">
    <text evidence="5">Belongs to the YPP1 family.</text>
</comment>
<dbReference type="Gene3D" id="1.25.40.10">
    <property type="entry name" value="Tetratricopeptide repeat domain"/>
    <property type="match status" value="1"/>
</dbReference>
<dbReference type="CDD" id="cd23270">
    <property type="entry name" value="YPP1"/>
    <property type="match status" value="1"/>
</dbReference>
<evidence type="ECO:0000256" key="1">
    <source>
        <dbReference type="ARBA" id="ARBA00002550"/>
    </source>
</evidence>
<keyword evidence="8" id="KW-1185">Reference proteome</keyword>
<dbReference type="Proteomes" id="UP000031516">
    <property type="component" value="Unassembled WGS sequence"/>
</dbReference>
<accession>A0A0A8LDH1</accession>
<dbReference type="AlphaFoldDB" id="A0A0A8LDH1"/>
<evidence type="ECO:0000313" key="7">
    <source>
        <dbReference type="EMBL" id="CDO96361.1"/>
    </source>
</evidence>
<keyword evidence="4" id="KW-0254">Endocytosis</keyword>
<dbReference type="EMBL" id="CCBQ010000047">
    <property type="protein sequence ID" value="CDO96361.1"/>
    <property type="molecule type" value="Genomic_DNA"/>
</dbReference>
<protein>
    <recommendedName>
        <fullName evidence="6">Cargo-transport protein YPP1</fullName>
    </recommendedName>
</protein>
<dbReference type="PANTHER" id="PTHR23083">
    <property type="entry name" value="TETRATRICOPEPTIDE REPEAT PROTEIN, TPR"/>
    <property type="match status" value="1"/>
</dbReference>
<dbReference type="InterPro" id="IPR051722">
    <property type="entry name" value="Endocytosis_PI4K-reg_protein"/>
</dbReference>
<sequence length="719" mass="83449">MTRGYIGDSINHALDSRLLGSSVFQSSDSLLDQLLSLHYRVHYHIHIPSKTKRNALSTLLTEVQKLPTVHDELHLAIVDNIYGILYCELDDKEKGLKYVSKKVGNIGKYDRFSRMLELERLYYEDNVDLAEFCSEKWTIPKYSDGLTWHYLQVIIKELDLSNLKPKNLFQWLLSTLSGTATDSNLLSYGHSILKKSRFPNADESNDYELEQFHMVLQEHLIRNGSNVKKEWEQFIIESMEKSFQSIPVSKSAMLFYQKVDPKRSVLNFTNLVNYSEKHFELNKRYPDLIDLVSSYQFILSTCQVSYEPFFNPTIASSNFLQLLQRVHKKYSIPIIEKQNALEGASDILELCLAPLASSVLSNSWKVLYEISAGSLSSLLDHSQIFFLSNSLQTSISAPVSLKFKFAYHLANLRQIDLCITYLKKQILTPHPEHFASWHLLALCESCINEDLQVSFKIVNSVIQSMCELFDENKYFSIDEKWQFIHIKLTQIQLVRDMFALEDALEILPEVFELYHRLFANESETLGSEYNKSNDYLLQSIWLFALELYLENDDMENVQEALDEFKNVTSKYANLNHNLAQGFVFLTHGHFENAMAEFEKVLHYDFTSVEALLGMAKVILKDEEISLDEDLKHSSVRDPRNRSANLPTSLEASSAVARLKFLFEQLVDKSIEGHQTSAVWWYLSKIYEIYNDSNRQQEALWQCVKFEELQPVREFKFCNF</sequence>